<evidence type="ECO:0000313" key="1">
    <source>
        <dbReference type="EMBL" id="BDG05889.1"/>
    </source>
</evidence>
<dbReference type="Gene3D" id="1.25.10.10">
    <property type="entry name" value="Leucine-rich Repeat Variant"/>
    <property type="match status" value="4"/>
</dbReference>
<dbReference type="EMBL" id="AP025591">
    <property type="protein sequence ID" value="BDG05889.1"/>
    <property type="molecule type" value="Genomic_DNA"/>
</dbReference>
<dbReference type="Proteomes" id="UP001162891">
    <property type="component" value="Chromosome"/>
</dbReference>
<reference evidence="2" key="1">
    <citation type="journal article" date="2022" name="Int. J. Syst. Evol. Microbiol.">
        <title>Anaeromyxobacter oryzae sp. nov., Anaeromyxobacter diazotrophicus sp. nov. and Anaeromyxobacter paludicola sp. nov., isolated from paddy soils.</title>
        <authorList>
            <person name="Itoh H."/>
            <person name="Xu Z."/>
            <person name="Mise K."/>
            <person name="Masuda Y."/>
            <person name="Ushijima N."/>
            <person name="Hayakawa C."/>
            <person name="Shiratori Y."/>
            <person name="Senoo K."/>
        </authorList>
    </citation>
    <scope>NUCLEOTIDE SEQUENCE [LARGE SCALE GENOMIC DNA]</scope>
    <source>
        <strain evidence="2">Red232</strain>
    </source>
</reference>
<organism evidence="1 2">
    <name type="scientific">Anaeromyxobacter oryzae</name>
    <dbReference type="NCBI Taxonomy" id="2918170"/>
    <lineage>
        <taxon>Bacteria</taxon>
        <taxon>Pseudomonadati</taxon>
        <taxon>Myxococcota</taxon>
        <taxon>Myxococcia</taxon>
        <taxon>Myxococcales</taxon>
        <taxon>Cystobacterineae</taxon>
        <taxon>Anaeromyxobacteraceae</taxon>
        <taxon>Anaeromyxobacter</taxon>
    </lineage>
</organism>
<protein>
    <recommendedName>
        <fullName evidence="3">PBS lyase HEAT domain protein repeat-containing protein</fullName>
    </recommendedName>
</protein>
<dbReference type="SMART" id="SM00567">
    <property type="entry name" value="EZ_HEAT"/>
    <property type="match status" value="10"/>
</dbReference>
<dbReference type="PANTHER" id="PTHR12697">
    <property type="entry name" value="PBS LYASE HEAT-LIKE PROTEIN"/>
    <property type="match status" value="1"/>
</dbReference>
<dbReference type="Pfam" id="PF13646">
    <property type="entry name" value="HEAT_2"/>
    <property type="match status" value="3"/>
</dbReference>
<dbReference type="InterPro" id="IPR016024">
    <property type="entry name" value="ARM-type_fold"/>
</dbReference>
<dbReference type="InterPro" id="IPR004155">
    <property type="entry name" value="PBS_lyase_HEAT"/>
</dbReference>
<proteinExistence type="predicted"/>
<evidence type="ECO:0008006" key="3">
    <source>
        <dbReference type="Google" id="ProtNLM"/>
    </source>
</evidence>
<dbReference type="SUPFAM" id="SSF48371">
    <property type="entry name" value="ARM repeat"/>
    <property type="match status" value="2"/>
</dbReference>
<dbReference type="RefSeq" id="WP_248355085.1">
    <property type="nucleotide sequence ID" value="NZ_AP025591.1"/>
</dbReference>
<name>A0ABN6MY39_9BACT</name>
<dbReference type="PANTHER" id="PTHR12697:SF5">
    <property type="entry name" value="DEOXYHYPUSINE HYDROXYLASE"/>
    <property type="match status" value="1"/>
</dbReference>
<sequence length="703" mass="70804">MNLSSPEVAAARRVRAHAADEEARYRAAAELDAADAEDRHVLLALLGDASWRVRLAATERLAAAADVAPLLSPLVGLLTAGETIGARDAAANALARLGPRALDPLISTLHAADPDHRLAAAGVLGDIGDRRAVAALADALADADANVRSTAAEALGRIGAPAAMPALVAALEAEDATLRLAALGALAALRACPPVDGLAPLLEDRALRRPVYRLLGASDDPAALLVLARGVSERTRGAREAALAGIGQQRARRPREELGPVEVEARAAAERDPGVADACAASLGSEEPFVVVGAITVLGWIAAPRHVAALLRLAEDDRLRPLVDDAIARLAPGRELKAAIAEAIQEQGPFGRSSALAALARMGSPAALESVIRDASDPDALVQGEAISALGRLGEARAVAPLAGLLGDDSPGTSSRAANALVEIGRVSPAAHRAALAAVRDRAGASPSAALYRVLGALGGAEDVPRIAAGLRSDAVVRRVAAAGAVAALAERGLARGCHVPELIAALTDPAWPVRAAAARAFVALATANAAARDGDPRSGEHPVCAEALAALRATLHDPEPTVRAGAAEALGATRRADEAPALAALLEAPDAPPVIVVAALHALAVIGSPPLDVVTRAAAHADPEVVKEAVAVAAGLPGPAAARLLLEAAASPRWDVRRAAAAAMAARGDPALAGEAARRAADDPDPLVARAFADAAAALAPR</sequence>
<evidence type="ECO:0000313" key="2">
    <source>
        <dbReference type="Proteomes" id="UP001162891"/>
    </source>
</evidence>
<accession>A0ABN6MY39</accession>
<dbReference type="InterPro" id="IPR011989">
    <property type="entry name" value="ARM-like"/>
</dbReference>
<keyword evidence="2" id="KW-1185">Reference proteome</keyword>
<gene>
    <name evidence="1" type="ORF">AMOR_48850</name>
</gene>